<keyword evidence="7 12" id="KW-0769">Symport</keyword>
<dbReference type="HAMAP" id="MF_01522">
    <property type="entry name" value="Kup"/>
    <property type="match status" value="1"/>
</dbReference>
<feature type="transmembrane region" description="Helical" evidence="12">
    <location>
        <begin position="125"/>
        <end position="148"/>
    </location>
</feature>
<feature type="domain" description="K+ potassium transporter integral membrane" evidence="13">
    <location>
        <begin position="2"/>
        <end position="453"/>
    </location>
</feature>
<evidence type="ECO:0000313" key="15">
    <source>
        <dbReference type="EMBL" id="MDA0159865.1"/>
    </source>
</evidence>
<organism evidence="15 16">
    <name type="scientific">Solirubrobacter ginsenosidimutans</name>
    <dbReference type="NCBI Taxonomy" id="490573"/>
    <lineage>
        <taxon>Bacteria</taxon>
        <taxon>Bacillati</taxon>
        <taxon>Actinomycetota</taxon>
        <taxon>Thermoleophilia</taxon>
        <taxon>Solirubrobacterales</taxon>
        <taxon>Solirubrobacteraceae</taxon>
        <taxon>Solirubrobacter</taxon>
    </lineage>
</organism>
<dbReference type="GO" id="GO:0015293">
    <property type="term" value="F:symporter activity"/>
    <property type="evidence" value="ECO:0007669"/>
    <property type="project" value="UniProtKB-UniRule"/>
</dbReference>
<evidence type="ECO:0000256" key="9">
    <source>
        <dbReference type="ARBA" id="ARBA00022989"/>
    </source>
</evidence>
<dbReference type="RefSeq" id="WP_270038630.1">
    <property type="nucleotide sequence ID" value="NZ_JAPDOD010000003.1"/>
</dbReference>
<comment type="function">
    <text evidence="12">Transport of potassium into the cell. Likely operates as a K(+):H(+) symporter.</text>
</comment>
<keyword evidence="9 12" id="KW-1133">Transmembrane helix</keyword>
<dbReference type="InterPro" id="IPR003855">
    <property type="entry name" value="K+_transporter"/>
</dbReference>
<feature type="transmembrane region" description="Helical" evidence="12">
    <location>
        <begin position="88"/>
        <end position="105"/>
    </location>
</feature>
<feature type="domain" description="K+ potassium transporter C-terminal" evidence="14">
    <location>
        <begin position="468"/>
        <end position="615"/>
    </location>
</feature>
<feature type="transmembrane region" description="Helical" evidence="12">
    <location>
        <begin position="237"/>
        <end position="260"/>
    </location>
</feature>
<comment type="caution">
    <text evidence="15">The sequence shown here is derived from an EMBL/GenBank/DDBJ whole genome shotgun (WGS) entry which is preliminary data.</text>
</comment>
<keyword evidence="11 12" id="KW-0472">Membrane</keyword>
<feature type="transmembrane region" description="Helical" evidence="12">
    <location>
        <begin position="280"/>
        <end position="307"/>
    </location>
</feature>
<dbReference type="InterPro" id="IPR053951">
    <property type="entry name" value="K_trans_N"/>
</dbReference>
<name>A0A9X3MPF3_9ACTN</name>
<feature type="transmembrane region" description="Helical" evidence="12">
    <location>
        <begin position="204"/>
        <end position="225"/>
    </location>
</feature>
<evidence type="ECO:0000259" key="14">
    <source>
        <dbReference type="Pfam" id="PF22776"/>
    </source>
</evidence>
<dbReference type="EMBL" id="JAPDOD010000003">
    <property type="protein sequence ID" value="MDA0159865.1"/>
    <property type="molecule type" value="Genomic_DNA"/>
</dbReference>
<evidence type="ECO:0000256" key="11">
    <source>
        <dbReference type="ARBA" id="ARBA00023136"/>
    </source>
</evidence>
<feature type="transmembrane region" description="Helical" evidence="12">
    <location>
        <begin position="389"/>
        <end position="408"/>
    </location>
</feature>
<dbReference type="InterPro" id="IPR053952">
    <property type="entry name" value="K_trans_C"/>
</dbReference>
<comment type="similarity">
    <text evidence="2 12">Belongs to the HAK/KUP transporter (TC 2.A.72) family.</text>
</comment>
<dbReference type="AlphaFoldDB" id="A0A9X3MPF3"/>
<evidence type="ECO:0000256" key="10">
    <source>
        <dbReference type="ARBA" id="ARBA00023065"/>
    </source>
</evidence>
<evidence type="ECO:0000259" key="13">
    <source>
        <dbReference type="Pfam" id="PF02705"/>
    </source>
</evidence>
<sequence>MLTLGALGVVFGDIGTSPLYTMQAVFASGRVSASAADVYGVVSLVVWTLTLVVSLKYVTFVMRADSDGEGGMMALIARVHGLGLTGRWSRAVLVAAGLFGVSLFLGDGMITPAISVLSAVEGVEIAAPGLKSAVMPIALVILTALFAVQRFGTSMLGRCFGPVMATWFSVLGLLGALQLAAHPAILRAVSPTYALEFLARRPGIAFIALGAVVLAVTGAEALYADMGHFGRPAIRRAWFWLVFPALSLNYLGQGSLILQTPGAVASPFYLLAPHWGRTPLVVLATAATVIASQALISGTFSLAREAYHLGYLPRLSIVHTSDDQIGQVYVPAINTLLFVAVVGIVLGFGSAQHLASAYGLAVTGTFVITSVLFLVIARRSLGWTARRTAAVAAVLLTVDVTLFAANLHKLIAGGWLPLSIGLGAFAVMTTWHRGVAILNANRARDTGPLQAYVDALATLQPPLLRLRGTAVFLSADKAAAPLAFREHVEHLHALHEVVVILAVVTEQRAHVPIAERIVVDSLGRPDDHIVRLTARYGFKDRVDVPACLCVAAGHGLVDDVANPLYFVSRTSLKRTPAPGMRQWRKRLFVLTARNAADPVEYFALPDDRVVILGARTSV</sequence>
<dbReference type="PANTHER" id="PTHR30540:SF79">
    <property type="entry name" value="LOW AFFINITY POTASSIUM TRANSPORT SYSTEM PROTEIN KUP"/>
    <property type="match status" value="1"/>
</dbReference>
<evidence type="ECO:0000256" key="12">
    <source>
        <dbReference type="HAMAP-Rule" id="MF_01522"/>
    </source>
</evidence>
<dbReference type="GO" id="GO:0005886">
    <property type="term" value="C:plasma membrane"/>
    <property type="evidence" value="ECO:0007669"/>
    <property type="project" value="UniProtKB-SubCell"/>
</dbReference>
<keyword evidence="10 12" id="KW-0406">Ion transport</keyword>
<keyword evidence="6 12" id="KW-0812">Transmembrane</keyword>
<feature type="transmembrane region" description="Helical" evidence="12">
    <location>
        <begin position="355"/>
        <end position="377"/>
    </location>
</feature>
<evidence type="ECO:0000256" key="3">
    <source>
        <dbReference type="ARBA" id="ARBA00022448"/>
    </source>
</evidence>
<evidence type="ECO:0000313" key="16">
    <source>
        <dbReference type="Proteomes" id="UP001149140"/>
    </source>
</evidence>
<keyword evidence="5 12" id="KW-0633">Potassium transport</keyword>
<evidence type="ECO:0000256" key="6">
    <source>
        <dbReference type="ARBA" id="ARBA00022692"/>
    </source>
</evidence>
<evidence type="ECO:0000256" key="8">
    <source>
        <dbReference type="ARBA" id="ARBA00022958"/>
    </source>
</evidence>
<evidence type="ECO:0000256" key="1">
    <source>
        <dbReference type="ARBA" id="ARBA00004141"/>
    </source>
</evidence>
<evidence type="ECO:0000256" key="4">
    <source>
        <dbReference type="ARBA" id="ARBA00022475"/>
    </source>
</evidence>
<feature type="transmembrane region" description="Helical" evidence="12">
    <location>
        <begin position="414"/>
        <end position="432"/>
    </location>
</feature>
<dbReference type="InterPro" id="IPR023051">
    <property type="entry name" value="Kup"/>
</dbReference>
<dbReference type="Proteomes" id="UP001149140">
    <property type="component" value="Unassembled WGS sequence"/>
</dbReference>
<gene>
    <name evidence="12" type="primary">kup</name>
    <name evidence="15" type="ORF">OM076_06295</name>
</gene>
<evidence type="ECO:0000256" key="7">
    <source>
        <dbReference type="ARBA" id="ARBA00022847"/>
    </source>
</evidence>
<evidence type="ECO:0000256" key="5">
    <source>
        <dbReference type="ARBA" id="ARBA00022538"/>
    </source>
</evidence>
<evidence type="ECO:0000256" key="2">
    <source>
        <dbReference type="ARBA" id="ARBA00007019"/>
    </source>
</evidence>
<keyword evidence="8 12" id="KW-0630">Potassium</keyword>
<reference evidence="15" key="1">
    <citation type="submission" date="2022-10" db="EMBL/GenBank/DDBJ databases">
        <title>The WGS of Solirubrobacter ginsenosidimutans DSM 21036.</title>
        <authorList>
            <person name="Jiang Z."/>
        </authorList>
    </citation>
    <scope>NUCLEOTIDE SEQUENCE</scope>
    <source>
        <strain evidence="15">DSM 21036</strain>
    </source>
</reference>
<comment type="subcellular location">
    <subcellularLocation>
        <location evidence="12">Cell membrane</location>
        <topology evidence="12">Multi-pass membrane protein</topology>
    </subcellularLocation>
    <subcellularLocation>
        <location evidence="1">Membrane</location>
        <topology evidence="1">Multi-pass membrane protein</topology>
    </subcellularLocation>
</comment>
<dbReference type="GO" id="GO:0015079">
    <property type="term" value="F:potassium ion transmembrane transporter activity"/>
    <property type="evidence" value="ECO:0007669"/>
    <property type="project" value="UniProtKB-UniRule"/>
</dbReference>
<keyword evidence="3 12" id="KW-0813">Transport</keyword>
<feature type="transmembrane region" description="Helical" evidence="12">
    <location>
        <begin position="160"/>
        <end position="184"/>
    </location>
</feature>
<proteinExistence type="inferred from homology"/>
<dbReference type="Pfam" id="PF02705">
    <property type="entry name" value="K_trans"/>
    <property type="match status" value="1"/>
</dbReference>
<comment type="catalytic activity">
    <reaction evidence="12">
        <text>K(+)(in) + H(+)(in) = K(+)(out) + H(+)(out)</text>
        <dbReference type="Rhea" id="RHEA:28490"/>
        <dbReference type="ChEBI" id="CHEBI:15378"/>
        <dbReference type="ChEBI" id="CHEBI:29103"/>
    </reaction>
</comment>
<feature type="transmembrane region" description="Helical" evidence="12">
    <location>
        <begin position="36"/>
        <end position="55"/>
    </location>
</feature>
<keyword evidence="4 12" id="KW-1003">Cell membrane</keyword>
<feature type="transmembrane region" description="Helical" evidence="12">
    <location>
        <begin position="328"/>
        <end position="349"/>
    </location>
</feature>
<accession>A0A9X3MPF3</accession>
<keyword evidence="16" id="KW-1185">Reference proteome</keyword>
<protein>
    <recommendedName>
        <fullName evidence="12">Probable potassium transport system protein Kup</fullName>
    </recommendedName>
</protein>
<dbReference type="PANTHER" id="PTHR30540">
    <property type="entry name" value="OSMOTIC STRESS POTASSIUM TRANSPORTER"/>
    <property type="match status" value="1"/>
</dbReference>
<dbReference type="Pfam" id="PF22776">
    <property type="entry name" value="K_trans_C"/>
    <property type="match status" value="1"/>
</dbReference>